<dbReference type="SUPFAM" id="SSF48452">
    <property type="entry name" value="TPR-like"/>
    <property type="match status" value="2"/>
</dbReference>
<protein>
    <recommendedName>
        <fullName evidence="3">MalT-like TPR region domain-containing protein</fullName>
    </recommendedName>
</protein>
<dbReference type="OrthoDB" id="626167at2759"/>
<dbReference type="STRING" id="180498.A0A067JUN4"/>
<evidence type="ECO:0000313" key="2">
    <source>
        <dbReference type="Proteomes" id="UP000027138"/>
    </source>
</evidence>
<dbReference type="SMART" id="SM00028">
    <property type="entry name" value="TPR"/>
    <property type="match status" value="7"/>
</dbReference>
<dbReference type="Proteomes" id="UP000027138">
    <property type="component" value="Unassembled WGS sequence"/>
</dbReference>
<sequence length="551" mass="62178">MLQTFKEMEASLDEKELGLASLKIGLKVDQEGEDPEKTLSFASRALKVLESEPALLVAIALQLMILDKDNSKPSLLAAMALQFMGSASYMLKKFNDSLGYLNKANRVLVRLVLDGNIDVEDIKPMLHAVQHELSNVKTAMGRREEAIENLKMSLEIKEMTLDKDNNDLAVAHRELAEAYVAVLNFKEALPFGLKALEIHRSSVWKYYVEVAYDRRLLGVIYNGLEEHEKALQQNQLSQKVLKKLGLSSDLLREEIDTSNMHLALHKYDEAIDTLKGVVQHAEKDSETRALVFFNMFISMTEDLHIKEKYTDSKWCLDIACGILANNETVSLVKAVEAYSELAMQYSFRVESERAVSLLKRMLPMLENLPQQQHFEGSVSAEMGFLLLCHRKLPEAITYLESAAEKFKQCFGSEHFAVGCMYDNLGVAYFDLDRPQSAVERFAAAKDILDVALGPHHKDSIQTCQNLSKAYGAMGSYSLAIEFQERVIDAWESHEPSPDAEYELVRARRCLEQLKAKTGGASIEQEESWNTTCYPLTLPDFPLKPELNKHVV</sequence>
<dbReference type="Gene3D" id="1.25.40.10">
    <property type="entry name" value="Tetratricopeptide repeat domain"/>
    <property type="match status" value="3"/>
</dbReference>
<dbReference type="EMBL" id="KK914893">
    <property type="protein sequence ID" value="KDP26548.1"/>
    <property type="molecule type" value="Genomic_DNA"/>
</dbReference>
<organism evidence="1 2">
    <name type="scientific">Jatropha curcas</name>
    <name type="common">Barbados nut</name>
    <dbReference type="NCBI Taxonomy" id="180498"/>
    <lineage>
        <taxon>Eukaryota</taxon>
        <taxon>Viridiplantae</taxon>
        <taxon>Streptophyta</taxon>
        <taxon>Embryophyta</taxon>
        <taxon>Tracheophyta</taxon>
        <taxon>Spermatophyta</taxon>
        <taxon>Magnoliopsida</taxon>
        <taxon>eudicotyledons</taxon>
        <taxon>Gunneridae</taxon>
        <taxon>Pentapetalae</taxon>
        <taxon>rosids</taxon>
        <taxon>fabids</taxon>
        <taxon>Malpighiales</taxon>
        <taxon>Euphorbiaceae</taxon>
        <taxon>Crotonoideae</taxon>
        <taxon>Jatropheae</taxon>
        <taxon>Jatropha</taxon>
    </lineage>
</organism>
<reference evidence="1 2" key="1">
    <citation type="journal article" date="2014" name="PLoS ONE">
        <title>Global Analysis of Gene Expression Profiles in Physic Nut (Jatropha curcas L.) Seedlings Exposed to Salt Stress.</title>
        <authorList>
            <person name="Zhang L."/>
            <person name="Zhang C."/>
            <person name="Wu P."/>
            <person name="Chen Y."/>
            <person name="Li M."/>
            <person name="Jiang H."/>
            <person name="Wu G."/>
        </authorList>
    </citation>
    <scope>NUCLEOTIDE SEQUENCE [LARGE SCALE GENOMIC DNA]</scope>
    <source>
        <strain evidence="2">cv. GZQX0401</strain>
        <tissue evidence="1">Young leaves</tissue>
    </source>
</reference>
<accession>A0A067JUN4</accession>
<dbReference type="PANTHER" id="PTHR47459:SF1">
    <property type="entry name" value="KINESIN LIGHT CHAIN-RELATED"/>
    <property type="match status" value="1"/>
</dbReference>
<keyword evidence="2" id="KW-1185">Reference proteome</keyword>
<dbReference type="PANTHER" id="PTHR47459">
    <property type="entry name" value="KINESIN LIGHT CHAIN-RELATED"/>
    <property type="match status" value="1"/>
</dbReference>
<dbReference type="InterPro" id="IPR019734">
    <property type="entry name" value="TPR_rpt"/>
</dbReference>
<proteinExistence type="predicted"/>
<gene>
    <name evidence="1" type="ORF">JCGZ_17706</name>
</gene>
<dbReference type="AlphaFoldDB" id="A0A067JUN4"/>
<evidence type="ECO:0008006" key="3">
    <source>
        <dbReference type="Google" id="ProtNLM"/>
    </source>
</evidence>
<name>A0A067JUN4_JATCU</name>
<dbReference type="InterPro" id="IPR011990">
    <property type="entry name" value="TPR-like_helical_dom_sf"/>
</dbReference>
<evidence type="ECO:0000313" key="1">
    <source>
        <dbReference type="EMBL" id="KDP26548.1"/>
    </source>
</evidence>
<dbReference type="Pfam" id="PF13424">
    <property type="entry name" value="TPR_12"/>
    <property type="match status" value="2"/>
</dbReference>